<gene>
    <name evidence="1" type="ORF">OXX778_LOCUS22975</name>
</gene>
<dbReference type="Proteomes" id="UP000663879">
    <property type="component" value="Unassembled WGS sequence"/>
</dbReference>
<name>A0A814S917_9BILA</name>
<proteinExistence type="predicted"/>
<comment type="caution">
    <text evidence="1">The sequence shown here is derived from an EMBL/GenBank/DDBJ whole genome shotgun (WGS) entry which is preliminary data.</text>
</comment>
<keyword evidence="2" id="KW-1185">Reference proteome</keyword>
<reference evidence="1" key="1">
    <citation type="submission" date="2021-02" db="EMBL/GenBank/DDBJ databases">
        <authorList>
            <person name="Nowell W R."/>
        </authorList>
    </citation>
    <scope>NUCLEOTIDE SEQUENCE</scope>
    <source>
        <strain evidence="1">Ploen Becks lab</strain>
    </source>
</reference>
<protein>
    <submittedName>
        <fullName evidence="1">Uncharacterized protein</fullName>
    </submittedName>
</protein>
<evidence type="ECO:0000313" key="2">
    <source>
        <dbReference type="Proteomes" id="UP000663879"/>
    </source>
</evidence>
<dbReference type="EMBL" id="CAJNOC010010772">
    <property type="protein sequence ID" value="CAF1142953.1"/>
    <property type="molecule type" value="Genomic_DNA"/>
</dbReference>
<accession>A0A814S917</accession>
<dbReference type="AlphaFoldDB" id="A0A814S917"/>
<organism evidence="1 2">
    <name type="scientific">Brachionus calyciflorus</name>
    <dbReference type="NCBI Taxonomy" id="104777"/>
    <lineage>
        <taxon>Eukaryota</taxon>
        <taxon>Metazoa</taxon>
        <taxon>Spiralia</taxon>
        <taxon>Gnathifera</taxon>
        <taxon>Rotifera</taxon>
        <taxon>Eurotatoria</taxon>
        <taxon>Monogononta</taxon>
        <taxon>Pseudotrocha</taxon>
        <taxon>Ploima</taxon>
        <taxon>Brachionidae</taxon>
        <taxon>Brachionus</taxon>
    </lineage>
</organism>
<evidence type="ECO:0000313" key="1">
    <source>
        <dbReference type="EMBL" id="CAF1142953.1"/>
    </source>
</evidence>
<sequence length="88" mass="10186">MVYYSHVMDHFTKFHVLWALVNKCAEEVVQGVEVVTQPTEPVLESIEPVVTQPTEPVLESIEPVCEKTTRSRLLRENVKKNKRKLPKK</sequence>